<comment type="cofactor">
    <cofactor evidence="1">
        <name>Zn(2+)</name>
        <dbReference type="ChEBI" id="CHEBI:29105"/>
    </cofactor>
</comment>
<dbReference type="RefSeq" id="WP_025437087.1">
    <property type="nucleotide sequence ID" value="NZ_CP007453.1"/>
</dbReference>
<dbReference type="AlphaFoldDB" id="W8TQ84"/>
<evidence type="ECO:0000256" key="3">
    <source>
        <dbReference type="ARBA" id="ARBA00022723"/>
    </source>
</evidence>
<dbReference type="eggNOG" id="COG3384">
    <property type="taxonomic scope" value="Bacteria"/>
</dbReference>
<dbReference type="SUPFAM" id="SSF53213">
    <property type="entry name" value="LigB-like"/>
    <property type="match status" value="1"/>
</dbReference>
<dbReference type="OrthoDB" id="9790889at2"/>
<name>W8TQ84_PEPAC</name>
<protein>
    <submittedName>
        <fullName evidence="7">Extradiol ring-cleavage dioxygenase class III protein subunit B</fullName>
    </submittedName>
</protein>
<dbReference type="KEGG" id="eac:EAL2_808p07490"/>
<keyword evidence="5" id="KW-0560">Oxidoreductase</keyword>
<dbReference type="GO" id="GO:0008270">
    <property type="term" value="F:zinc ion binding"/>
    <property type="evidence" value="ECO:0007669"/>
    <property type="project" value="InterPro"/>
</dbReference>
<dbReference type="CDD" id="cd07363">
    <property type="entry name" value="45_DOPA_Dioxygenase"/>
    <property type="match status" value="1"/>
</dbReference>
<keyword evidence="3" id="KW-0479">Metal-binding</keyword>
<evidence type="ECO:0000256" key="1">
    <source>
        <dbReference type="ARBA" id="ARBA00001947"/>
    </source>
</evidence>
<dbReference type="InterPro" id="IPR014436">
    <property type="entry name" value="Extradiol_dOase_DODA"/>
</dbReference>
<dbReference type="Pfam" id="PF02900">
    <property type="entry name" value="LigB"/>
    <property type="match status" value="1"/>
</dbReference>
<dbReference type="GO" id="GO:0008198">
    <property type="term" value="F:ferrous iron binding"/>
    <property type="evidence" value="ECO:0007669"/>
    <property type="project" value="InterPro"/>
</dbReference>
<dbReference type="EMBL" id="CP007453">
    <property type="protein sequence ID" value="AHM58252.1"/>
    <property type="molecule type" value="Genomic_DNA"/>
</dbReference>
<keyword evidence="7" id="KW-0223">Dioxygenase</keyword>
<evidence type="ECO:0000313" key="7">
    <source>
        <dbReference type="EMBL" id="AHM58252.1"/>
    </source>
</evidence>
<gene>
    <name evidence="7" type="ORF">EAL2_808p07490</name>
</gene>
<dbReference type="PANTHER" id="PTHR30096">
    <property type="entry name" value="4,5-DOPA DIOXYGENASE EXTRADIOL-LIKE PROTEIN"/>
    <property type="match status" value="1"/>
</dbReference>
<organism evidence="7 8">
    <name type="scientific">Peptoclostridium acidaminophilum DSM 3953</name>
    <dbReference type="NCBI Taxonomy" id="1286171"/>
    <lineage>
        <taxon>Bacteria</taxon>
        <taxon>Bacillati</taxon>
        <taxon>Bacillota</taxon>
        <taxon>Clostridia</taxon>
        <taxon>Peptostreptococcales</taxon>
        <taxon>Peptoclostridiaceae</taxon>
        <taxon>Peptoclostridium</taxon>
    </lineage>
</organism>
<keyword evidence="7" id="KW-0614">Plasmid</keyword>
<accession>W8TQ84</accession>
<reference evidence="7 8" key="1">
    <citation type="journal article" date="2014" name="Genome Announc.">
        <title>Complete Genome Sequence of Amino Acid-Utilizing Eubacterium acidaminophilum al-2 (DSM 3953).</title>
        <authorList>
            <person name="Poehlein A."/>
            <person name="Andreesen J.R."/>
            <person name="Daniel R."/>
        </authorList>
    </citation>
    <scope>NUCLEOTIDE SEQUENCE [LARGE SCALE GENOMIC DNA]</scope>
    <source>
        <strain evidence="7 8">DSM 3953</strain>
        <plasmid evidence="8">Plasmid EAL2_808p</plasmid>
    </source>
</reference>
<evidence type="ECO:0000256" key="5">
    <source>
        <dbReference type="ARBA" id="ARBA00023002"/>
    </source>
</evidence>
<sequence>MSSKMPALFIGHGNPMNAIMDNSYTAALKKVANSIPIPEAILVVSAHWMAQGTHITCADRPRQIYDFYGFPDELYQVKYSPSGAAGFVALIEEELRDAGVTCSDKWGMDHAAWAVLVHMYPKADIPVVEMSLDMGKDEEYHYNMGKKLRGLRDKGILVIGSGNIVHNLWKMNREMDAPPFAWTIDFDSYIAKALENNDHRALIDYKNAGDSAKLAVPTRDHYLPLLYIAGMQEEGDRLEFIYTGLQHSSMSMRCIRIG</sequence>
<evidence type="ECO:0000256" key="4">
    <source>
        <dbReference type="ARBA" id="ARBA00022833"/>
    </source>
</evidence>
<dbReference type="NCBIfam" id="NF007914">
    <property type="entry name" value="PRK10628.1"/>
    <property type="match status" value="1"/>
</dbReference>
<dbReference type="Proteomes" id="UP000019591">
    <property type="component" value="Plasmid EAL2_808p"/>
</dbReference>
<geneLocation type="plasmid" evidence="7 8">
    <name>EAL2_808p</name>
</geneLocation>
<dbReference type="HOGENOM" id="CLU_046582_2_0_9"/>
<dbReference type="GO" id="GO:0016702">
    <property type="term" value="F:oxidoreductase activity, acting on single donors with incorporation of molecular oxygen, incorporation of two atoms of oxygen"/>
    <property type="evidence" value="ECO:0007669"/>
    <property type="project" value="UniProtKB-ARBA"/>
</dbReference>
<proteinExistence type="inferred from homology"/>
<keyword evidence="4" id="KW-0862">Zinc</keyword>
<feature type="domain" description="Extradiol ring-cleavage dioxygenase class III enzyme subunit B" evidence="6">
    <location>
        <begin position="22"/>
        <end position="248"/>
    </location>
</feature>
<dbReference type="Gene3D" id="3.40.830.10">
    <property type="entry name" value="LigB-like"/>
    <property type="match status" value="1"/>
</dbReference>
<keyword evidence="8" id="KW-1185">Reference proteome</keyword>
<dbReference type="PIRSF" id="PIRSF006157">
    <property type="entry name" value="Doxgns_DODA"/>
    <property type="match status" value="1"/>
</dbReference>
<dbReference type="PANTHER" id="PTHR30096:SF0">
    <property type="entry name" value="4,5-DOPA DIOXYGENASE EXTRADIOL-LIKE PROTEIN"/>
    <property type="match status" value="1"/>
</dbReference>
<dbReference type="PATRIC" id="fig|1286171.3.peg.2937"/>
<comment type="similarity">
    <text evidence="2">Belongs to the DODA-type extradiol aromatic ring-opening dioxygenase family.</text>
</comment>
<evidence type="ECO:0000313" key="8">
    <source>
        <dbReference type="Proteomes" id="UP000019591"/>
    </source>
</evidence>
<dbReference type="InterPro" id="IPR004183">
    <property type="entry name" value="Xdiol_dOase_suB"/>
</dbReference>
<evidence type="ECO:0000259" key="6">
    <source>
        <dbReference type="Pfam" id="PF02900"/>
    </source>
</evidence>
<evidence type="ECO:0000256" key="2">
    <source>
        <dbReference type="ARBA" id="ARBA00007581"/>
    </source>
</evidence>